<organism evidence="1 2">
    <name type="scientific">Pristionchus mayeri</name>
    <dbReference type="NCBI Taxonomy" id="1317129"/>
    <lineage>
        <taxon>Eukaryota</taxon>
        <taxon>Metazoa</taxon>
        <taxon>Ecdysozoa</taxon>
        <taxon>Nematoda</taxon>
        <taxon>Chromadorea</taxon>
        <taxon>Rhabditida</taxon>
        <taxon>Rhabditina</taxon>
        <taxon>Diplogasteromorpha</taxon>
        <taxon>Diplogasteroidea</taxon>
        <taxon>Neodiplogasteridae</taxon>
        <taxon>Pristionchus</taxon>
    </lineage>
</organism>
<accession>A0AAN5I2Q3</accession>
<proteinExistence type="predicted"/>
<dbReference type="AlphaFoldDB" id="A0AAN5I2Q3"/>
<name>A0AAN5I2Q3_9BILA</name>
<reference evidence="2" key="1">
    <citation type="submission" date="2022-10" db="EMBL/GenBank/DDBJ databases">
        <title>Genome assembly of Pristionchus species.</title>
        <authorList>
            <person name="Yoshida K."/>
            <person name="Sommer R.J."/>
        </authorList>
    </citation>
    <scope>NUCLEOTIDE SEQUENCE [LARGE SCALE GENOMIC DNA]</scope>
    <source>
        <strain evidence="2">RS5460</strain>
    </source>
</reference>
<evidence type="ECO:0000313" key="2">
    <source>
        <dbReference type="Proteomes" id="UP001328107"/>
    </source>
</evidence>
<comment type="caution">
    <text evidence="1">The sequence shown here is derived from an EMBL/GenBank/DDBJ whole genome shotgun (WGS) entry which is preliminary data.</text>
</comment>
<protein>
    <submittedName>
        <fullName evidence="1">Uncharacterized protein</fullName>
    </submittedName>
</protein>
<keyword evidence="2" id="KW-1185">Reference proteome</keyword>
<evidence type="ECO:0000313" key="1">
    <source>
        <dbReference type="EMBL" id="GMR49753.1"/>
    </source>
</evidence>
<feature type="non-terminal residue" evidence="1">
    <location>
        <position position="1"/>
    </location>
</feature>
<gene>
    <name evidence="1" type="ORF">PMAYCL1PPCAC_19948</name>
</gene>
<dbReference type="EMBL" id="BTRK01000004">
    <property type="protein sequence ID" value="GMR49753.1"/>
    <property type="molecule type" value="Genomic_DNA"/>
</dbReference>
<sequence length="85" mass="9203">EMPLFNLQYIKRVQAYSKSRAAAILRASFPSGTSACHLPIHNRAMNPPFRTIVLNGDATCRLVPFLSGVDDAGGIGNWTGGRISE</sequence>
<dbReference type="Proteomes" id="UP001328107">
    <property type="component" value="Unassembled WGS sequence"/>
</dbReference>